<keyword evidence="3" id="KW-1185">Reference proteome</keyword>
<accession>A0A7W5VH70</accession>
<evidence type="ECO:0000256" key="1">
    <source>
        <dbReference type="SAM" id="MobiDB-lite"/>
    </source>
</evidence>
<protein>
    <submittedName>
        <fullName evidence="2">Uncharacterized protein</fullName>
    </submittedName>
</protein>
<evidence type="ECO:0000313" key="2">
    <source>
        <dbReference type="EMBL" id="MBB3731494.1"/>
    </source>
</evidence>
<comment type="caution">
    <text evidence="2">The sequence shown here is derived from an EMBL/GenBank/DDBJ whole genome shotgun (WGS) entry which is preliminary data.</text>
</comment>
<reference evidence="2 3" key="1">
    <citation type="submission" date="2020-08" db="EMBL/GenBank/DDBJ databases">
        <title>Sequencing the genomes of 1000 actinobacteria strains.</title>
        <authorList>
            <person name="Klenk H.-P."/>
        </authorList>
    </citation>
    <scope>NUCLEOTIDE SEQUENCE [LARGE SCALE GENOMIC DNA]</scope>
    <source>
        <strain evidence="2 3">DSM 44320</strain>
    </source>
</reference>
<dbReference type="GeneID" id="95396329"/>
<dbReference type="RefSeq" id="WP_281388204.1">
    <property type="nucleotide sequence ID" value="NZ_JACIBV010000001.1"/>
</dbReference>
<name>A0A7W5VH70_9ACTN</name>
<sequence>MSMSPAPVPRPNPVAPQREGGPTANDHEQAEHPTSERHGV</sequence>
<evidence type="ECO:0000313" key="3">
    <source>
        <dbReference type="Proteomes" id="UP000579945"/>
    </source>
</evidence>
<proteinExistence type="predicted"/>
<dbReference type="AlphaFoldDB" id="A0A7W5VH70"/>
<feature type="compositionally biased region" description="Basic and acidic residues" evidence="1">
    <location>
        <begin position="25"/>
        <end position="40"/>
    </location>
</feature>
<feature type="compositionally biased region" description="Pro residues" evidence="1">
    <location>
        <begin position="1"/>
        <end position="14"/>
    </location>
</feature>
<gene>
    <name evidence="2" type="ORF">FHR33_007354</name>
</gene>
<dbReference type="Proteomes" id="UP000579945">
    <property type="component" value="Unassembled WGS sequence"/>
</dbReference>
<feature type="region of interest" description="Disordered" evidence="1">
    <location>
        <begin position="1"/>
        <end position="40"/>
    </location>
</feature>
<organism evidence="2 3">
    <name type="scientific">Nonomuraea dietziae</name>
    <dbReference type="NCBI Taxonomy" id="65515"/>
    <lineage>
        <taxon>Bacteria</taxon>
        <taxon>Bacillati</taxon>
        <taxon>Actinomycetota</taxon>
        <taxon>Actinomycetes</taxon>
        <taxon>Streptosporangiales</taxon>
        <taxon>Streptosporangiaceae</taxon>
        <taxon>Nonomuraea</taxon>
    </lineage>
</organism>
<dbReference type="EMBL" id="JACIBV010000001">
    <property type="protein sequence ID" value="MBB3731494.1"/>
    <property type="molecule type" value="Genomic_DNA"/>
</dbReference>